<evidence type="ECO:0000313" key="2">
    <source>
        <dbReference type="EMBL" id="KAH3737876.1"/>
    </source>
</evidence>
<dbReference type="Proteomes" id="UP000828390">
    <property type="component" value="Unassembled WGS sequence"/>
</dbReference>
<dbReference type="EMBL" id="JAIWYP010000011">
    <property type="protein sequence ID" value="KAH3737876.1"/>
    <property type="molecule type" value="Genomic_DNA"/>
</dbReference>
<sequence>MKDGTNQSDPSSKTEIYNSQFSSVFTEEDVTNLPNMTLSHQELSSTSSAYPREGREETH</sequence>
<evidence type="ECO:0000313" key="3">
    <source>
        <dbReference type="Proteomes" id="UP000828390"/>
    </source>
</evidence>
<proteinExistence type="predicted"/>
<protein>
    <submittedName>
        <fullName evidence="2">Uncharacterized protein</fullName>
    </submittedName>
</protein>
<evidence type="ECO:0000256" key="1">
    <source>
        <dbReference type="SAM" id="MobiDB-lite"/>
    </source>
</evidence>
<keyword evidence="3" id="KW-1185">Reference proteome</keyword>
<gene>
    <name evidence="2" type="ORF">DPMN_044474</name>
</gene>
<feature type="compositionally biased region" description="Polar residues" evidence="1">
    <location>
        <begin position="32"/>
        <end position="49"/>
    </location>
</feature>
<reference evidence="2" key="1">
    <citation type="journal article" date="2019" name="bioRxiv">
        <title>The Genome of the Zebra Mussel, Dreissena polymorpha: A Resource for Invasive Species Research.</title>
        <authorList>
            <person name="McCartney M.A."/>
            <person name="Auch B."/>
            <person name="Kono T."/>
            <person name="Mallez S."/>
            <person name="Zhang Y."/>
            <person name="Obille A."/>
            <person name="Becker A."/>
            <person name="Abrahante J.E."/>
            <person name="Garbe J."/>
            <person name="Badalamenti J.P."/>
            <person name="Herman A."/>
            <person name="Mangelson H."/>
            <person name="Liachko I."/>
            <person name="Sullivan S."/>
            <person name="Sone E.D."/>
            <person name="Koren S."/>
            <person name="Silverstein K.A.T."/>
            <person name="Beckman K.B."/>
            <person name="Gohl D.M."/>
        </authorList>
    </citation>
    <scope>NUCLEOTIDE SEQUENCE</scope>
    <source>
        <strain evidence="2">Duluth1</strain>
        <tissue evidence="2">Whole animal</tissue>
    </source>
</reference>
<name>A0A9D4I0J3_DREPO</name>
<feature type="compositionally biased region" description="Polar residues" evidence="1">
    <location>
        <begin position="1"/>
        <end position="25"/>
    </location>
</feature>
<accession>A0A9D4I0J3</accession>
<dbReference type="AlphaFoldDB" id="A0A9D4I0J3"/>
<reference evidence="2" key="2">
    <citation type="submission" date="2020-11" db="EMBL/GenBank/DDBJ databases">
        <authorList>
            <person name="McCartney M.A."/>
            <person name="Auch B."/>
            <person name="Kono T."/>
            <person name="Mallez S."/>
            <person name="Becker A."/>
            <person name="Gohl D.M."/>
            <person name="Silverstein K.A.T."/>
            <person name="Koren S."/>
            <person name="Bechman K.B."/>
            <person name="Herman A."/>
            <person name="Abrahante J.E."/>
            <person name="Garbe J."/>
        </authorList>
    </citation>
    <scope>NUCLEOTIDE SEQUENCE</scope>
    <source>
        <strain evidence="2">Duluth1</strain>
        <tissue evidence="2">Whole animal</tissue>
    </source>
</reference>
<feature type="region of interest" description="Disordered" evidence="1">
    <location>
        <begin position="1"/>
        <end position="59"/>
    </location>
</feature>
<organism evidence="2 3">
    <name type="scientific">Dreissena polymorpha</name>
    <name type="common">Zebra mussel</name>
    <name type="synonym">Mytilus polymorpha</name>
    <dbReference type="NCBI Taxonomy" id="45954"/>
    <lineage>
        <taxon>Eukaryota</taxon>
        <taxon>Metazoa</taxon>
        <taxon>Spiralia</taxon>
        <taxon>Lophotrochozoa</taxon>
        <taxon>Mollusca</taxon>
        <taxon>Bivalvia</taxon>
        <taxon>Autobranchia</taxon>
        <taxon>Heteroconchia</taxon>
        <taxon>Euheterodonta</taxon>
        <taxon>Imparidentia</taxon>
        <taxon>Neoheterodontei</taxon>
        <taxon>Myida</taxon>
        <taxon>Dreissenoidea</taxon>
        <taxon>Dreissenidae</taxon>
        <taxon>Dreissena</taxon>
    </lineage>
</organism>
<comment type="caution">
    <text evidence="2">The sequence shown here is derived from an EMBL/GenBank/DDBJ whole genome shotgun (WGS) entry which is preliminary data.</text>
</comment>